<evidence type="ECO:0000256" key="12">
    <source>
        <dbReference type="ARBA" id="ARBA00023136"/>
    </source>
</evidence>
<evidence type="ECO:0000256" key="8">
    <source>
        <dbReference type="ARBA" id="ARBA00022777"/>
    </source>
</evidence>
<dbReference type="Gene3D" id="3.30.565.10">
    <property type="entry name" value="Histidine kinase-like ATPase, C-terminal domain"/>
    <property type="match status" value="1"/>
</dbReference>
<dbReference type="GO" id="GO:0016301">
    <property type="term" value="F:kinase activity"/>
    <property type="evidence" value="ECO:0007669"/>
    <property type="project" value="UniProtKB-KW"/>
</dbReference>
<dbReference type="InterPro" id="IPR013727">
    <property type="entry name" value="2CSK_N"/>
</dbReference>
<gene>
    <name evidence="16" type="ORF">GETHLI_00160</name>
</gene>
<sequence>MKTSLLRRMIWAQALSLVTLWLIQMAVTVIPAYRSSEWHFDSSLRMCAGALVAFLGDETDPARIRLQAERVRALDETFSAEGGGVVKPGEYHSRYQVFDGAGHLLYRSPSAPSVSLAGQGPGFHRLEVQGEAYRVFVEDGAGGRLRVAVAESLSFRRRLGWRLLGQTPLGFFILFVILAVCTWLYSRRALRPLRHLAETVAQRKPGDLSPLLPSMDIKETRPLVAAMNGLLARVQELIETQRRFVADAAHELRTPLAVVGTQAHTLMLETDPVRREALGQDLQHGIERATGLVRQLLGVARLEAVQPERIEGTLDLGRLARERAAHLLPLALAKGQDLGVEGPERLEIRGDAAVLAMALDNLLENAIRYTPERGIITLRLGGSDAGLFMEVEDDGPGMSEAFKARAFERFSRELGTHSVGAGLGLAIVRRAVEWHRGQVKLMPASGASGLRVRIDLPPLALPD</sequence>
<comment type="subcellular location">
    <subcellularLocation>
        <location evidence="2">Membrane</location>
        <topology evidence="2">Multi-pass membrane protein</topology>
    </subcellularLocation>
</comment>
<dbReference type="InterPro" id="IPR004358">
    <property type="entry name" value="Sig_transdc_His_kin-like_C"/>
</dbReference>
<dbReference type="CDD" id="cd00082">
    <property type="entry name" value="HisKA"/>
    <property type="match status" value="1"/>
</dbReference>
<keyword evidence="5" id="KW-0808">Transferase</keyword>
<evidence type="ECO:0000259" key="15">
    <source>
        <dbReference type="PROSITE" id="PS50885"/>
    </source>
</evidence>
<evidence type="ECO:0000256" key="4">
    <source>
        <dbReference type="ARBA" id="ARBA00022553"/>
    </source>
</evidence>
<feature type="transmembrane region" description="Helical" evidence="13">
    <location>
        <begin position="163"/>
        <end position="185"/>
    </location>
</feature>
<evidence type="ECO:0000256" key="10">
    <source>
        <dbReference type="ARBA" id="ARBA00022989"/>
    </source>
</evidence>
<dbReference type="RefSeq" id="WP_285568673.1">
    <property type="nucleotide sequence ID" value="NZ_BSDE01000001.1"/>
</dbReference>
<name>A0ABQ5Q9L1_9BACT</name>
<dbReference type="Pfam" id="PF00512">
    <property type="entry name" value="HisKA"/>
    <property type="match status" value="1"/>
</dbReference>
<keyword evidence="10 13" id="KW-1133">Transmembrane helix</keyword>
<keyword evidence="9" id="KW-0067">ATP-binding</keyword>
<dbReference type="InterPro" id="IPR005467">
    <property type="entry name" value="His_kinase_dom"/>
</dbReference>
<feature type="domain" description="HAMP" evidence="15">
    <location>
        <begin position="187"/>
        <end position="239"/>
    </location>
</feature>
<dbReference type="InterPro" id="IPR036097">
    <property type="entry name" value="HisK_dim/P_sf"/>
</dbReference>
<proteinExistence type="predicted"/>
<dbReference type="PANTHER" id="PTHR45436:SF14">
    <property type="entry name" value="SENSOR PROTEIN QSEC"/>
    <property type="match status" value="1"/>
</dbReference>
<evidence type="ECO:0000256" key="9">
    <source>
        <dbReference type="ARBA" id="ARBA00022840"/>
    </source>
</evidence>
<evidence type="ECO:0000256" key="5">
    <source>
        <dbReference type="ARBA" id="ARBA00022679"/>
    </source>
</evidence>
<dbReference type="PROSITE" id="PS50885">
    <property type="entry name" value="HAMP"/>
    <property type="match status" value="1"/>
</dbReference>
<dbReference type="SMART" id="SM00387">
    <property type="entry name" value="HATPase_c"/>
    <property type="match status" value="1"/>
</dbReference>
<dbReference type="EC" id="2.7.13.3" evidence="3"/>
<dbReference type="Pfam" id="PF08521">
    <property type="entry name" value="2CSK_N"/>
    <property type="match status" value="1"/>
</dbReference>
<dbReference type="InterPro" id="IPR003660">
    <property type="entry name" value="HAMP_dom"/>
</dbReference>
<evidence type="ECO:0000256" key="2">
    <source>
        <dbReference type="ARBA" id="ARBA00004141"/>
    </source>
</evidence>
<evidence type="ECO:0000256" key="6">
    <source>
        <dbReference type="ARBA" id="ARBA00022692"/>
    </source>
</evidence>
<dbReference type="PRINTS" id="PR00344">
    <property type="entry name" value="BCTRLSENSOR"/>
</dbReference>
<keyword evidence="11" id="KW-0902">Two-component regulatory system</keyword>
<keyword evidence="4" id="KW-0597">Phosphoprotein</keyword>
<evidence type="ECO:0000256" key="11">
    <source>
        <dbReference type="ARBA" id="ARBA00023012"/>
    </source>
</evidence>
<comment type="catalytic activity">
    <reaction evidence="1">
        <text>ATP + protein L-histidine = ADP + protein N-phospho-L-histidine.</text>
        <dbReference type="EC" id="2.7.13.3"/>
    </reaction>
</comment>
<dbReference type="InterPro" id="IPR050428">
    <property type="entry name" value="TCS_sensor_his_kinase"/>
</dbReference>
<dbReference type="Proteomes" id="UP001165069">
    <property type="component" value="Unassembled WGS sequence"/>
</dbReference>
<evidence type="ECO:0000259" key="14">
    <source>
        <dbReference type="PROSITE" id="PS50109"/>
    </source>
</evidence>
<dbReference type="InterPro" id="IPR003661">
    <property type="entry name" value="HisK_dim/P_dom"/>
</dbReference>
<evidence type="ECO:0000256" key="7">
    <source>
        <dbReference type="ARBA" id="ARBA00022741"/>
    </source>
</evidence>
<dbReference type="Gene3D" id="6.10.340.10">
    <property type="match status" value="1"/>
</dbReference>
<evidence type="ECO:0000313" key="17">
    <source>
        <dbReference type="Proteomes" id="UP001165069"/>
    </source>
</evidence>
<evidence type="ECO:0000313" key="16">
    <source>
        <dbReference type="EMBL" id="GLH71514.1"/>
    </source>
</evidence>
<reference evidence="16 17" key="1">
    <citation type="journal article" date="2023" name="Antonie Van Leeuwenhoek">
        <title>Mesoterricola silvestris gen. nov., sp. nov., Mesoterricola sediminis sp. nov., Geothrix oryzae sp. nov., Geothrix edaphica sp. nov., Geothrix rubra sp. nov., and Geothrix limicola sp. nov., six novel members of Acidobacteriota isolated from soils.</title>
        <authorList>
            <person name="Itoh H."/>
            <person name="Sugisawa Y."/>
            <person name="Mise K."/>
            <person name="Xu Z."/>
            <person name="Kuniyasu M."/>
            <person name="Ushijima N."/>
            <person name="Kawano K."/>
            <person name="Kobayashi E."/>
            <person name="Shiratori Y."/>
            <person name="Masuda Y."/>
            <person name="Senoo K."/>
        </authorList>
    </citation>
    <scope>NUCLEOTIDE SEQUENCE [LARGE SCALE GENOMIC DNA]</scope>
    <source>
        <strain evidence="16 17">Red804</strain>
    </source>
</reference>
<dbReference type="PROSITE" id="PS50109">
    <property type="entry name" value="HIS_KIN"/>
    <property type="match status" value="1"/>
</dbReference>
<dbReference type="CDD" id="cd00075">
    <property type="entry name" value="HATPase"/>
    <property type="match status" value="1"/>
</dbReference>
<keyword evidence="6 13" id="KW-0812">Transmembrane</keyword>
<organism evidence="16 17">
    <name type="scientific">Geothrix limicola</name>
    <dbReference type="NCBI Taxonomy" id="2927978"/>
    <lineage>
        <taxon>Bacteria</taxon>
        <taxon>Pseudomonadati</taxon>
        <taxon>Acidobacteriota</taxon>
        <taxon>Holophagae</taxon>
        <taxon>Holophagales</taxon>
        <taxon>Holophagaceae</taxon>
        <taxon>Geothrix</taxon>
    </lineage>
</organism>
<dbReference type="EMBL" id="BSDE01000001">
    <property type="protein sequence ID" value="GLH71514.1"/>
    <property type="molecule type" value="Genomic_DNA"/>
</dbReference>
<dbReference type="SUPFAM" id="SSF55874">
    <property type="entry name" value="ATPase domain of HSP90 chaperone/DNA topoisomerase II/histidine kinase"/>
    <property type="match status" value="1"/>
</dbReference>
<evidence type="ECO:0000256" key="3">
    <source>
        <dbReference type="ARBA" id="ARBA00012438"/>
    </source>
</evidence>
<dbReference type="SUPFAM" id="SSF47384">
    <property type="entry name" value="Homodimeric domain of signal transducing histidine kinase"/>
    <property type="match status" value="1"/>
</dbReference>
<dbReference type="SMART" id="SM00388">
    <property type="entry name" value="HisKA"/>
    <property type="match status" value="1"/>
</dbReference>
<keyword evidence="12 13" id="KW-0472">Membrane</keyword>
<accession>A0ABQ5Q9L1</accession>
<keyword evidence="17" id="KW-1185">Reference proteome</keyword>
<feature type="domain" description="Histidine kinase" evidence="14">
    <location>
        <begin position="247"/>
        <end position="460"/>
    </location>
</feature>
<dbReference type="InterPro" id="IPR003594">
    <property type="entry name" value="HATPase_dom"/>
</dbReference>
<protein>
    <recommendedName>
        <fullName evidence="3">histidine kinase</fullName>
        <ecNumber evidence="3">2.7.13.3</ecNumber>
    </recommendedName>
</protein>
<evidence type="ECO:0000256" key="13">
    <source>
        <dbReference type="SAM" id="Phobius"/>
    </source>
</evidence>
<comment type="caution">
    <text evidence="16">The sequence shown here is derived from an EMBL/GenBank/DDBJ whole genome shotgun (WGS) entry which is preliminary data.</text>
</comment>
<keyword evidence="8 16" id="KW-0418">Kinase</keyword>
<dbReference type="Gene3D" id="1.10.287.130">
    <property type="match status" value="1"/>
</dbReference>
<dbReference type="Pfam" id="PF02518">
    <property type="entry name" value="HATPase_c"/>
    <property type="match status" value="1"/>
</dbReference>
<evidence type="ECO:0000256" key="1">
    <source>
        <dbReference type="ARBA" id="ARBA00000085"/>
    </source>
</evidence>
<dbReference type="PANTHER" id="PTHR45436">
    <property type="entry name" value="SENSOR HISTIDINE KINASE YKOH"/>
    <property type="match status" value="1"/>
</dbReference>
<keyword evidence="7" id="KW-0547">Nucleotide-binding</keyword>
<dbReference type="InterPro" id="IPR036890">
    <property type="entry name" value="HATPase_C_sf"/>
</dbReference>